<comment type="caution">
    <text evidence="1">The sequence shown here is derived from an EMBL/GenBank/DDBJ whole genome shotgun (WGS) entry which is preliminary data.</text>
</comment>
<evidence type="ECO:0000313" key="2">
    <source>
        <dbReference type="Proteomes" id="UP000814140"/>
    </source>
</evidence>
<reference evidence="1" key="2">
    <citation type="journal article" date="2022" name="New Phytol.">
        <title>Evolutionary transition to the ectomycorrhizal habit in the genomes of a hyperdiverse lineage of mushroom-forming fungi.</title>
        <authorList>
            <person name="Looney B."/>
            <person name="Miyauchi S."/>
            <person name="Morin E."/>
            <person name="Drula E."/>
            <person name="Courty P.E."/>
            <person name="Kohler A."/>
            <person name="Kuo A."/>
            <person name="LaButti K."/>
            <person name="Pangilinan J."/>
            <person name="Lipzen A."/>
            <person name="Riley R."/>
            <person name="Andreopoulos W."/>
            <person name="He G."/>
            <person name="Johnson J."/>
            <person name="Nolan M."/>
            <person name="Tritt A."/>
            <person name="Barry K.W."/>
            <person name="Grigoriev I.V."/>
            <person name="Nagy L.G."/>
            <person name="Hibbett D."/>
            <person name="Henrissat B."/>
            <person name="Matheny P.B."/>
            <person name="Labbe J."/>
            <person name="Martin F.M."/>
        </authorList>
    </citation>
    <scope>NUCLEOTIDE SEQUENCE</scope>
    <source>
        <strain evidence="1">HHB10654</strain>
    </source>
</reference>
<sequence>MPQSSYLDAVSVAARLAKVSAIRPPPRHFEPFLLHPAVDPESTTACLWAPENDLDWLVPWTAHWQGPISLLIVTRKPLGPRRSPLPRSVARIMQLPAFNASLLSLHMLYLDPSTSDAPNAFLNLARLFSPTLSVLLVPALAPIPPPATLHTHIKTPVLVTNASHGRPPYPFPSLSPVLIARNHPLWCTERFLSPSRAADWDECLWQLHLETFGHIAALAVPRWQWAEARSSAQALSPVMVAIRRRLGARYRSETCVLALKRLEAFAIGERGRTRRVDAEKVRWLERTCKEWTSGVFW</sequence>
<protein>
    <submittedName>
        <fullName evidence="1">Uncharacterized protein</fullName>
    </submittedName>
</protein>
<dbReference type="EMBL" id="MU277240">
    <property type="protein sequence ID" value="KAI0058005.1"/>
    <property type="molecule type" value="Genomic_DNA"/>
</dbReference>
<name>A0ACB8SPX3_9AGAM</name>
<evidence type="ECO:0000313" key="1">
    <source>
        <dbReference type="EMBL" id="KAI0058005.1"/>
    </source>
</evidence>
<reference evidence="1" key="1">
    <citation type="submission" date="2021-03" db="EMBL/GenBank/DDBJ databases">
        <authorList>
            <consortium name="DOE Joint Genome Institute"/>
            <person name="Ahrendt S."/>
            <person name="Looney B.P."/>
            <person name="Miyauchi S."/>
            <person name="Morin E."/>
            <person name="Drula E."/>
            <person name="Courty P.E."/>
            <person name="Chicoki N."/>
            <person name="Fauchery L."/>
            <person name="Kohler A."/>
            <person name="Kuo A."/>
            <person name="Labutti K."/>
            <person name="Pangilinan J."/>
            <person name="Lipzen A."/>
            <person name="Riley R."/>
            <person name="Andreopoulos W."/>
            <person name="He G."/>
            <person name="Johnson J."/>
            <person name="Barry K.W."/>
            <person name="Grigoriev I.V."/>
            <person name="Nagy L."/>
            <person name="Hibbett D."/>
            <person name="Henrissat B."/>
            <person name="Matheny P.B."/>
            <person name="Labbe J."/>
            <person name="Martin F."/>
        </authorList>
    </citation>
    <scope>NUCLEOTIDE SEQUENCE</scope>
    <source>
        <strain evidence="1">HHB10654</strain>
    </source>
</reference>
<organism evidence="1 2">
    <name type="scientific">Artomyces pyxidatus</name>
    <dbReference type="NCBI Taxonomy" id="48021"/>
    <lineage>
        <taxon>Eukaryota</taxon>
        <taxon>Fungi</taxon>
        <taxon>Dikarya</taxon>
        <taxon>Basidiomycota</taxon>
        <taxon>Agaricomycotina</taxon>
        <taxon>Agaricomycetes</taxon>
        <taxon>Russulales</taxon>
        <taxon>Auriscalpiaceae</taxon>
        <taxon>Artomyces</taxon>
    </lineage>
</organism>
<proteinExistence type="predicted"/>
<keyword evidence="2" id="KW-1185">Reference proteome</keyword>
<accession>A0ACB8SPX3</accession>
<gene>
    <name evidence="1" type="ORF">BV25DRAFT_1811494</name>
</gene>
<dbReference type="Proteomes" id="UP000814140">
    <property type="component" value="Unassembled WGS sequence"/>
</dbReference>